<feature type="transmembrane region" description="Helical" evidence="8">
    <location>
        <begin position="412"/>
        <end position="434"/>
    </location>
</feature>
<proteinExistence type="predicted"/>
<keyword evidence="11" id="KW-1185">Reference proteome</keyword>
<dbReference type="Proteomes" id="UP000051955">
    <property type="component" value="Unassembled WGS sequence"/>
</dbReference>
<dbReference type="PANTHER" id="PTHR11328:SF24">
    <property type="entry name" value="MAJOR FACILITATOR SUPERFAMILY (MFS) PROFILE DOMAIN-CONTAINING PROTEIN"/>
    <property type="match status" value="1"/>
</dbReference>
<evidence type="ECO:0000259" key="9">
    <source>
        <dbReference type="PROSITE" id="PS50850"/>
    </source>
</evidence>
<sequence length="505" mass="54881">MKNWHLWKQRISYGATDMAGNLIWQIVGLYLLFYYTTVLKISPAFVGTLFLVVRIVDAFDGLFFGYLIDHTHSKYGKSRPYFLWFGVPLGLLTMLLFFNPGFGGSRFFQLAWISLVYTLFSLVYSGANTPITAILPALTSDPDERTNLASARMVMTNIGTAVIGAISLPMVAKLGGGNAEMGWSIWAVIIGLVIMALFFLAFWNLEENDNLPAEEAAAEGTKLKGHLTVKESLRGAAKNTPWVILSIGFIMLQTFWVVRMQTAVYYLTYVYRRTDLIGAFNGLIIMAVIGNLAVPFISKFMKHRNVMIVSLITFAIGEAIMPLGVVALFAGMIVATIAMGSAWSISFVMIADTVEYSRTEMHIDEPGILSSVPMVGAKLGMGLGGALAGWILSWGGFNADLKVQGARAVTAITFSFIWLPVIIALAIVGILHFYNLDENKVAATARDAAAKIKATDSVPTEAVKPSAPQTPVSVATDETDATESETTGAAKTKDDDDNNDLEAGE</sequence>
<dbReference type="PATRIC" id="fig|1423715.3.peg.2347"/>
<dbReference type="AlphaFoldDB" id="A0A0R1LJS9"/>
<feature type="region of interest" description="Disordered" evidence="7">
    <location>
        <begin position="454"/>
        <end position="505"/>
    </location>
</feature>
<name>A0A0R1LJS9_9LACO</name>
<comment type="caution">
    <text evidence="10">The sequence shown here is derived from an EMBL/GenBank/DDBJ whole genome shotgun (WGS) entry which is preliminary data.</text>
</comment>
<feature type="transmembrane region" description="Helical" evidence="8">
    <location>
        <begin position="305"/>
        <end position="323"/>
    </location>
</feature>
<evidence type="ECO:0000256" key="2">
    <source>
        <dbReference type="ARBA" id="ARBA00022448"/>
    </source>
</evidence>
<evidence type="ECO:0000256" key="6">
    <source>
        <dbReference type="ARBA" id="ARBA00023136"/>
    </source>
</evidence>
<feature type="transmembrane region" description="Helical" evidence="8">
    <location>
        <begin position="278"/>
        <end position="298"/>
    </location>
</feature>
<feature type="transmembrane region" description="Helical" evidence="8">
    <location>
        <begin position="21"/>
        <end position="38"/>
    </location>
</feature>
<keyword evidence="3" id="KW-0762">Sugar transport</keyword>
<dbReference type="GO" id="GO:0015293">
    <property type="term" value="F:symporter activity"/>
    <property type="evidence" value="ECO:0007669"/>
    <property type="project" value="InterPro"/>
</dbReference>
<dbReference type="GO" id="GO:0005886">
    <property type="term" value="C:plasma membrane"/>
    <property type="evidence" value="ECO:0007669"/>
    <property type="project" value="UniProtKB-SubCell"/>
</dbReference>
<dbReference type="NCBIfam" id="TIGR00792">
    <property type="entry name" value="gph"/>
    <property type="match status" value="1"/>
</dbReference>
<dbReference type="Pfam" id="PF13347">
    <property type="entry name" value="MFS_2"/>
    <property type="match status" value="1"/>
</dbReference>
<dbReference type="STRING" id="1423715.FD25_GL002272"/>
<organism evidence="10 11">
    <name type="scientific">Levilactobacillus acidifarinae DSM 19394 = JCM 15949</name>
    <dbReference type="NCBI Taxonomy" id="1423715"/>
    <lineage>
        <taxon>Bacteria</taxon>
        <taxon>Bacillati</taxon>
        <taxon>Bacillota</taxon>
        <taxon>Bacilli</taxon>
        <taxon>Lactobacillales</taxon>
        <taxon>Lactobacillaceae</taxon>
        <taxon>Levilactobacillus</taxon>
    </lineage>
</organism>
<dbReference type="GO" id="GO:0006814">
    <property type="term" value="P:sodium ion transport"/>
    <property type="evidence" value="ECO:0007669"/>
    <property type="project" value="InterPro"/>
</dbReference>
<feature type="transmembrane region" description="Helical" evidence="8">
    <location>
        <begin position="44"/>
        <end position="68"/>
    </location>
</feature>
<feature type="transmembrane region" description="Helical" evidence="8">
    <location>
        <begin position="183"/>
        <end position="203"/>
    </location>
</feature>
<feature type="transmembrane region" description="Helical" evidence="8">
    <location>
        <begin position="150"/>
        <end position="171"/>
    </location>
</feature>
<dbReference type="SUPFAM" id="SSF103473">
    <property type="entry name" value="MFS general substrate transporter"/>
    <property type="match status" value="1"/>
</dbReference>
<evidence type="ECO:0000256" key="7">
    <source>
        <dbReference type="SAM" id="MobiDB-lite"/>
    </source>
</evidence>
<dbReference type="Gene3D" id="1.20.1250.20">
    <property type="entry name" value="MFS general substrate transporter like domains"/>
    <property type="match status" value="2"/>
</dbReference>
<keyword evidence="5 8" id="KW-1133">Transmembrane helix</keyword>
<dbReference type="CDD" id="cd17332">
    <property type="entry name" value="MFS_MelB_like"/>
    <property type="match status" value="1"/>
</dbReference>
<gene>
    <name evidence="10" type="ORF">FD25_GL002272</name>
</gene>
<feature type="domain" description="Major facilitator superfamily (MFS) profile" evidence="9">
    <location>
        <begin position="1"/>
        <end position="438"/>
    </location>
</feature>
<feature type="transmembrane region" description="Helical" evidence="8">
    <location>
        <begin position="329"/>
        <end position="351"/>
    </location>
</feature>
<keyword evidence="6 8" id="KW-0472">Membrane</keyword>
<dbReference type="InterPro" id="IPR036259">
    <property type="entry name" value="MFS_trans_sf"/>
</dbReference>
<keyword evidence="4 8" id="KW-0812">Transmembrane</keyword>
<dbReference type="EMBL" id="AZDV01000005">
    <property type="protein sequence ID" value="KRK95816.1"/>
    <property type="molecule type" value="Genomic_DNA"/>
</dbReference>
<dbReference type="PANTHER" id="PTHR11328">
    <property type="entry name" value="MAJOR FACILITATOR SUPERFAMILY DOMAIN-CONTAINING PROTEIN"/>
    <property type="match status" value="1"/>
</dbReference>
<protein>
    <submittedName>
        <fullName evidence="10">Na+ xyloside symporter related transporter</fullName>
    </submittedName>
</protein>
<evidence type="ECO:0000313" key="11">
    <source>
        <dbReference type="Proteomes" id="UP000051955"/>
    </source>
</evidence>
<keyword evidence="2" id="KW-0813">Transport</keyword>
<evidence type="ECO:0000256" key="4">
    <source>
        <dbReference type="ARBA" id="ARBA00022692"/>
    </source>
</evidence>
<dbReference type="InterPro" id="IPR001927">
    <property type="entry name" value="Na/Gal_symport"/>
</dbReference>
<dbReference type="InterPro" id="IPR020846">
    <property type="entry name" value="MFS_dom"/>
</dbReference>
<dbReference type="OrthoDB" id="9764596at2"/>
<accession>A0A0R1LJS9</accession>
<feature type="transmembrane region" description="Helical" evidence="8">
    <location>
        <begin position="372"/>
        <end position="392"/>
    </location>
</feature>
<evidence type="ECO:0000256" key="5">
    <source>
        <dbReference type="ARBA" id="ARBA00022989"/>
    </source>
</evidence>
<feature type="transmembrane region" description="Helical" evidence="8">
    <location>
        <begin position="240"/>
        <end position="258"/>
    </location>
</feature>
<comment type="subcellular location">
    <subcellularLocation>
        <location evidence="1">Cell membrane</location>
        <topology evidence="1">Multi-pass membrane protein</topology>
    </subcellularLocation>
</comment>
<evidence type="ECO:0000313" key="10">
    <source>
        <dbReference type="EMBL" id="KRK95816.1"/>
    </source>
</evidence>
<evidence type="ECO:0000256" key="8">
    <source>
        <dbReference type="SAM" id="Phobius"/>
    </source>
</evidence>
<feature type="transmembrane region" description="Helical" evidence="8">
    <location>
        <begin position="80"/>
        <end position="98"/>
    </location>
</feature>
<feature type="compositionally biased region" description="Acidic residues" evidence="7">
    <location>
        <begin position="495"/>
        <end position="505"/>
    </location>
</feature>
<reference evidence="10 11" key="1">
    <citation type="journal article" date="2015" name="Genome Announc.">
        <title>Expanding the biotechnology potential of lactobacilli through comparative genomics of 213 strains and associated genera.</title>
        <authorList>
            <person name="Sun Z."/>
            <person name="Harris H.M."/>
            <person name="McCann A."/>
            <person name="Guo C."/>
            <person name="Argimon S."/>
            <person name="Zhang W."/>
            <person name="Yang X."/>
            <person name="Jeffery I.B."/>
            <person name="Cooney J.C."/>
            <person name="Kagawa T.F."/>
            <person name="Liu W."/>
            <person name="Song Y."/>
            <person name="Salvetti E."/>
            <person name="Wrobel A."/>
            <person name="Rasinkangas P."/>
            <person name="Parkhill J."/>
            <person name="Rea M.C."/>
            <person name="O'Sullivan O."/>
            <person name="Ritari J."/>
            <person name="Douillard F.P."/>
            <person name="Paul Ross R."/>
            <person name="Yang R."/>
            <person name="Briner A.E."/>
            <person name="Felis G.E."/>
            <person name="de Vos W.M."/>
            <person name="Barrangou R."/>
            <person name="Klaenhammer T.R."/>
            <person name="Caufield P.W."/>
            <person name="Cui Y."/>
            <person name="Zhang H."/>
            <person name="O'Toole P.W."/>
        </authorList>
    </citation>
    <scope>NUCLEOTIDE SEQUENCE [LARGE SCALE GENOMIC DNA]</scope>
    <source>
        <strain evidence="10 11">DSM 19394</strain>
    </source>
</reference>
<dbReference type="PROSITE" id="PS50850">
    <property type="entry name" value="MFS"/>
    <property type="match status" value="1"/>
</dbReference>
<feature type="transmembrane region" description="Helical" evidence="8">
    <location>
        <begin position="110"/>
        <end position="138"/>
    </location>
</feature>
<dbReference type="RefSeq" id="WP_083484057.1">
    <property type="nucleotide sequence ID" value="NZ_AZDV01000005.1"/>
</dbReference>
<evidence type="ECO:0000256" key="3">
    <source>
        <dbReference type="ARBA" id="ARBA00022597"/>
    </source>
</evidence>
<dbReference type="InterPro" id="IPR039672">
    <property type="entry name" value="MFS_2"/>
</dbReference>
<dbReference type="GO" id="GO:0008643">
    <property type="term" value="P:carbohydrate transport"/>
    <property type="evidence" value="ECO:0007669"/>
    <property type="project" value="InterPro"/>
</dbReference>
<evidence type="ECO:0000256" key="1">
    <source>
        <dbReference type="ARBA" id="ARBA00004651"/>
    </source>
</evidence>